<comment type="caution">
    <text evidence="2">The sequence shown here is derived from an EMBL/GenBank/DDBJ whole genome shotgun (WGS) entry which is preliminary data.</text>
</comment>
<dbReference type="Gene3D" id="3.40.50.720">
    <property type="entry name" value="NAD(P)-binding Rossmann-like Domain"/>
    <property type="match status" value="1"/>
</dbReference>
<dbReference type="InterPro" id="IPR016040">
    <property type="entry name" value="NAD(P)-bd_dom"/>
</dbReference>
<gene>
    <name evidence="2" type="ORF">ALP83_03284</name>
</gene>
<evidence type="ECO:0000259" key="1">
    <source>
        <dbReference type="Pfam" id="PF16363"/>
    </source>
</evidence>
<accession>A0A7Z6UIW0</accession>
<dbReference type="SUPFAM" id="SSF51735">
    <property type="entry name" value="NAD(P)-binding Rossmann-fold domains"/>
    <property type="match status" value="1"/>
</dbReference>
<feature type="domain" description="NAD(P)-binding" evidence="1">
    <location>
        <begin position="5"/>
        <end position="304"/>
    </location>
</feature>
<dbReference type="EMBL" id="RBRZ01000070">
    <property type="protein sequence ID" value="RMR56961.1"/>
    <property type="molecule type" value="Genomic_DNA"/>
</dbReference>
<dbReference type="AlphaFoldDB" id="A0A7Z6UIW0"/>
<name>A0A7Z6UIW0_PSESF</name>
<dbReference type="Gene3D" id="3.90.25.10">
    <property type="entry name" value="UDP-galactose 4-epimerase, domain 1"/>
    <property type="match status" value="1"/>
</dbReference>
<sequence>MSRILLTGANGFVGKALHKRLLEENHEVFGTVRSSSDSLMSDQQYSLLDVCNRDEVDEVVQRVNPTHLVHLAAISSVANSFKDPLLTWNTNIIGTLNLMESLKKNAPDCFVLFVSSSEVYGESFKTGELLSEETVCHPMNPYAASKLAAEIAVKQYLRQGQRGVIVRPFNHIGPGQSVDFVTASFARQIALIEAGLQPPVLRVGNLEASRDFLDVNDVCDAYVKILGQYQSTFAHAVYNISSGSTRKIQTVLDELLAQTSHLIEIQTDQERLRPSDIPVAAGSNARIHADLGWSPATPFSQTLASVLNYWREQTSSSK</sequence>
<protein>
    <submittedName>
        <fullName evidence="2">GDP-6-deoxy-D-lyxo-4-hexulose reductase</fullName>
    </submittedName>
</protein>
<evidence type="ECO:0000313" key="3">
    <source>
        <dbReference type="Proteomes" id="UP000281806"/>
    </source>
</evidence>
<dbReference type="Proteomes" id="UP000281806">
    <property type="component" value="Unassembled WGS sequence"/>
</dbReference>
<organism evidence="2 3">
    <name type="scientific">Pseudomonas syringae pv. actinidiae</name>
    <dbReference type="NCBI Taxonomy" id="103796"/>
    <lineage>
        <taxon>Bacteria</taxon>
        <taxon>Pseudomonadati</taxon>
        <taxon>Pseudomonadota</taxon>
        <taxon>Gammaproteobacteria</taxon>
        <taxon>Pseudomonadales</taxon>
        <taxon>Pseudomonadaceae</taxon>
        <taxon>Pseudomonas</taxon>
        <taxon>Pseudomonas syringae</taxon>
    </lineage>
</organism>
<dbReference type="InterPro" id="IPR036291">
    <property type="entry name" value="NAD(P)-bd_dom_sf"/>
</dbReference>
<dbReference type="RefSeq" id="WP_122259026.1">
    <property type="nucleotide sequence ID" value="NZ_RBRZ01000070.1"/>
</dbReference>
<reference evidence="2 3" key="1">
    <citation type="submission" date="2018-08" db="EMBL/GenBank/DDBJ databases">
        <title>Recombination of ecologically and evolutionarily significant loci maintains genetic cohesion in the Pseudomonas syringae species complex.</title>
        <authorList>
            <person name="Dillon M."/>
            <person name="Thakur S."/>
            <person name="Almeida R.N.D."/>
            <person name="Weir B.S."/>
            <person name="Guttman D.S."/>
        </authorList>
    </citation>
    <scope>NUCLEOTIDE SEQUENCE [LARGE SCALE GENOMIC DNA]</scope>
    <source>
        <strain evidence="2 3">ICMP 19198</strain>
    </source>
</reference>
<evidence type="ECO:0000313" key="2">
    <source>
        <dbReference type="EMBL" id="RMR56961.1"/>
    </source>
</evidence>
<dbReference type="Pfam" id="PF16363">
    <property type="entry name" value="GDP_Man_Dehyd"/>
    <property type="match status" value="1"/>
</dbReference>
<dbReference type="PANTHER" id="PTHR43000">
    <property type="entry name" value="DTDP-D-GLUCOSE 4,6-DEHYDRATASE-RELATED"/>
    <property type="match status" value="1"/>
</dbReference>
<proteinExistence type="predicted"/>